<reference evidence="1" key="1">
    <citation type="submission" date="2021-01" db="EMBL/GenBank/DDBJ databases">
        <title>Adiantum capillus-veneris genome.</title>
        <authorList>
            <person name="Fang Y."/>
            <person name="Liao Q."/>
        </authorList>
    </citation>
    <scope>NUCLEOTIDE SEQUENCE</scope>
    <source>
        <strain evidence="1">H3</strain>
        <tissue evidence="1">Leaf</tissue>
    </source>
</reference>
<dbReference type="EMBL" id="JABFUD020000016">
    <property type="protein sequence ID" value="KAI5068134.1"/>
    <property type="molecule type" value="Genomic_DNA"/>
</dbReference>
<evidence type="ECO:0008006" key="3">
    <source>
        <dbReference type="Google" id="ProtNLM"/>
    </source>
</evidence>
<proteinExistence type="predicted"/>
<dbReference type="AlphaFoldDB" id="A0A9D4UHR5"/>
<evidence type="ECO:0000313" key="1">
    <source>
        <dbReference type="EMBL" id="KAI5068134.1"/>
    </source>
</evidence>
<sequence>MDLEPGTMDSVRTTGPYGQIFHRDNFVLWPVRSWQQLGPRVTTPKSRSSLIMSLTLSAKRLKTMTAFKVSAFKISFYRSLFYFIL</sequence>
<evidence type="ECO:0000313" key="2">
    <source>
        <dbReference type="Proteomes" id="UP000886520"/>
    </source>
</evidence>
<organism evidence="1 2">
    <name type="scientific">Adiantum capillus-veneris</name>
    <name type="common">Maidenhair fern</name>
    <dbReference type="NCBI Taxonomy" id="13818"/>
    <lineage>
        <taxon>Eukaryota</taxon>
        <taxon>Viridiplantae</taxon>
        <taxon>Streptophyta</taxon>
        <taxon>Embryophyta</taxon>
        <taxon>Tracheophyta</taxon>
        <taxon>Polypodiopsida</taxon>
        <taxon>Polypodiidae</taxon>
        <taxon>Polypodiales</taxon>
        <taxon>Pteridineae</taxon>
        <taxon>Pteridaceae</taxon>
        <taxon>Vittarioideae</taxon>
        <taxon>Adiantum</taxon>
    </lineage>
</organism>
<gene>
    <name evidence="1" type="ORF">GOP47_0016479</name>
</gene>
<accession>A0A9D4UHR5</accession>
<comment type="caution">
    <text evidence="1">The sequence shown here is derived from an EMBL/GenBank/DDBJ whole genome shotgun (WGS) entry which is preliminary data.</text>
</comment>
<protein>
    <recommendedName>
        <fullName evidence="3">Beta-tubulin</fullName>
    </recommendedName>
</protein>
<keyword evidence="2" id="KW-1185">Reference proteome</keyword>
<dbReference type="Proteomes" id="UP000886520">
    <property type="component" value="Chromosome 16"/>
</dbReference>
<name>A0A9D4UHR5_ADICA</name>